<proteinExistence type="predicted"/>
<evidence type="ECO:0000313" key="6">
    <source>
        <dbReference type="Proteomes" id="UP000006319"/>
    </source>
</evidence>
<dbReference type="PROSITE" id="PS50089">
    <property type="entry name" value="ZF_RING_2"/>
    <property type="match status" value="1"/>
</dbReference>
<evidence type="ECO:0000259" key="4">
    <source>
        <dbReference type="PROSITE" id="PS50089"/>
    </source>
</evidence>
<dbReference type="RefSeq" id="XP_004222114.1">
    <property type="nucleotide sequence ID" value="XM_004222066.1"/>
</dbReference>
<keyword evidence="3" id="KW-0812">Transmembrane</keyword>
<dbReference type="eggNOG" id="KOG4265">
    <property type="taxonomic scope" value="Eukaryota"/>
</dbReference>
<evidence type="ECO:0000256" key="1">
    <source>
        <dbReference type="PROSITE-ProRule" id="PRU00175"/>
    </source>
</evidence>
<accession>K6VAG6</accession>
<keyword evidence="3" id="KW-0472">Membrane</keyword>
<keyword evidence="1" id="KW-0862">Zinc</keyword>
<dbReference type="OMA" id="EIKMLCR"/>
<evidence type="ECO:0000256" key="2">
    <source>
        <dbReference type="SAM" id="MobiDB-lite"/>
    </source>
</evidence>
<dbReference type="GO" id="GO:0008270">
    <property type="term" value="F:zinc ion binding"/>
    <property type="evidence" value="ECO:0007669"/>
    <property type="project" value="UniProtKB-KW"/>
</dbReference>
<feature type="domain" description="RING-type" evidence="4">
    <location>
        <begin position="484"/>
        <end position="521"/>
    </location>
</feature>
<feature type="region of interest" description="Disordered" evidence="2">
    <location>
        <begin position="384"/>
        <end position="415"/>
    </location>
</feature>
<reference evidence="5 6" key="1">
    <citation type="journal article" date="2012" name="Nat. Genet.">
        <title>Plasmodium cynomolgi genome sequences provide insight into Plasmodium vivax and the monkey malaria clade.</title>
        <authorList>
            <person name="Tachibana S."/>
            <person name="Sullivan S.A."/>
            <person name="Kawai S."/>
            <person name="Nakamura S."/>
            <person name="Kim H.R."/>
            <person name="Goto N."/>
            <person name="Arisue N."/>
            <person name="Palacpac N.M.Q."/>
            <person name="Honma H."/>
            <person name="Yagi M."/>
            <person name="Tougan T."/>
            <person name="Katakai Y."/>
            <person name="Kaneko O."/>
            <person name="Mita T."/>
            <person name="Kita K."/>
            <person name="Yasutomi Y."/>
            <person name="Sutton P.L."/>
            <person name="Shakhbatyan R."/>
            <person name="Horii T."/>
            <person name="Yasunaga T."/>
            <person name="Barnwell J.W."/>
            <person name="Escalante A.A."/>
            <person name="Carlton J.M."/>
            <person name="Tanabe K."/>
        </authorList>
    </citation>
    <scope>NUCLEOTIDE SEQUENCE [LARGE SCALE GENOMIC DNA]</scope>
    <source>
        <strain evidence="5 6">B</strain>
    </source>
</reference>
<feature type="compositionally biased region" description="Polar residues" evidence="2">
    <location>
        <begin position="390"/>
        <end position="415"/>
    </location>
</feature>
<protein>
    <submittedName>
        <fullName evidence="5">Binding protein</fullName>
    </submittedName>
</protein>
<dbReference type="SUPFAM" id="SSF57850">
    <property type="entry name" value="RING/U-box"/>
    <property type="match status" value="1"/>
</dbReference>
<dbReference type="InterPro" id="IPR045194">
    <property type="entry name" value="MGRN1/RNF157-like"/>
</dbReference>
<dbReference type="Pfam" id="PF13920">
    <property type="entry name" value="zf-C3HC4_3"/>
    <property type="match status" value="1"/>
</dbReference>
<dbReference type="PANTHER" id="PTHR22996">
    <property type="entry name" value="MAHOGUNIN"/>
    <property type="match status" value="1"/>
</dbReference>
<keyword evidence="6" id="KW-1185">Reference proteome</keyword>
<gene>
    <name evidence="5" type="ORF">PCYB_083280</name>
</gene>
<evidence type="ECO:0000256" key="3">
    <source>
        <dbReference type="SAM" id="Phobius"/>
    </source>
</evidence>
<keyword evidence="3" id="KW-1133">Transmembrane helix</keyword>
<dbReference type="AlphaFoldDB" id="K6VAG6"/>
<evidence type="ECO:0000313" key="5">
    <source>
        <dbReference type="EMBL" id="GAB66167.1"/>
    </source>
</evidence>
<dbReference type="Gene3D" id="3.30.40.10">
    <property type="entry name" value="Zinc/RING finger domain, C3HC4 (zinc finger)"/>
    <property type="match status" value="1"/>
</dbReference>
<dbReference type="SMART" id="SM00184">
    <property type="entry name" value="RING"/>
    <property type="match status" value="1"/>
</dbReference>
<keyword evidence="1" id="KW-0479">Metal-binding</keyword>
<dbReference type="GO" id="GO:0061630">
    <property type="term" value="F:ubiquitin protein ligase activity"/>
    <property type="evidence" value="ECO:0007669"/>
    <property type="project" value="UniProtKB-EC"/>
</dbReference>
<keyword evidence="1" id="KW-0863">Zinc-finger</keyword>
<name>K6VAG6_PLACD</name>
<dbReference type="GO" id="GO:0016567">
    <property type="term" value="P:protein ubiquitination"/>
    <property type="evidence" value="ECO:0007669"/>
    <property type="project" value="TreeGrafter"/>
</dbReference>
<sequence>MNIIDEYDLDMYKNIVMSNNCKEEDILCIFNMSSFLNTLCFIIFFVIFLWSLSIISRYYTSYNIMKYLKDRKAIYMQNMSRYIDEIKMLCRSHVNDIIRIKKKITPKNVDKIYLDICIHDNIQLVKNYQSSSASDTTDLYKYGVTFTFSSKNPVCVTLYWGVLLNEINQVIHEKTEARRKTANGRSTVICIDNFKTFFKEGFGRSLQSKPPSDAMTYLLDKHKGSLYSGEEDLGGGEVGGDNFYDHRHHNRDHLSPQQSTSFINFTSCLHKTPSSFFTCRENITYTMPCDESFCVADVLSQIEVEKNGYMDDLKEKLKKNKYDQQQPLDEKVLHSHMSDEQIRIPLTILINDAPPVDLMSTSSIYANSFGGGLSVATTVSPAKGVGKNRASGTHASGSHTNGTHVNGTHASGTRASGTRASTLVVLVDFKKIKDKYMPSIIKDICVFSEGGTNTAAHKSKKKNEVFQFVDILDIYGHEEHDKECLICMTSYKDTLLMPCRHSSFCYDCMKSLRQEKCPICRCLFTSFIKFPLKNIDKGGDMP</sequence>
<dbReference type="PhylomeDB" id="K6VAG6"/>
<dbReference type="KEGG" id="pcy:PCYB_083280"/>
<dbReference type="GeneID" id="14692517"/>
<feature type="transmembrane region" description="Helical" evidence="3">
    <location>
        <begin position="35"/>
        <end position="59"/>
    </location>
</feature>
<dbReference type="OrthoDB" id="1711136at2759"/>
<dbReference type="VEuPathDB" id="PlasmoDB:PCYB_083280"/>
<dbReference type="InterPro" id="IPR013083">
    <property type="entry name" value="Znf_RING/FYVE/PHD"/>
</dbReference>
<dbReference type="PANTHER" id="PTHR22996:SF0">
    <property type="entry name" value="RE60872P-RELATED"/>
    <property type="match status" value="1"/>
</dbReference>
<dbReference type="EMBL" id="DF157100">
    <property type="protein sequence ID" value="GAB66167.1"/>
    <property type="molecule type" value="Genomic_DNA"/>
</dbReference>
<dbReference type="GO" id="GO:0005737">
    <property type="term" value="C:cytoplasm"/>
    <property type="evidence" value="ECO:0007669"/>
    <property type="project" value="TreeGrafter"/>
</dbReference>
<dbReference type="InterPro" id="IPR001841">
    <property type="entry name" value="Znf_RING"/>
</dbReference>
<organism evidence="5 6">
    <name type="scientific">Plasmodium cynomolgi (strain B)</name>
    <dbReference type="NCBI Taxonomy" id="1120755"/>
    <lineage>
        <taxon>Eukaryota</taxon>
        <taxon>Sar</taxon>
        <taxon>Alveolata</taxon>
        <taxon>Apicomplexa</taxon>
        <taxon>Aconoidasida</taxon>
        <taxon>Haemosporida</taxon>
        <taxon>Plasmodiidae</taxon>
        <taxon>Plasmodium</taxon>
        <taxon>Plasmodium (Plasmodium)</taxon>
    </lineage>
</organism>
<dbReference type="Proteomes" id="UP000006319">
    <property type="component" value="Chromosome 8"/>
</dbReference>